<dbReference type="EMBL" id="BK015093">
    <property type="protein sequence ID" value="DAD90730.1"/>
    <property type="molecule type" value="Genomic_DNA"/>
</dbReference>
<organism evidence="1">
    <name type="scientific">Myoviridae sp. ct5hB2</name>
    <dbReference type="NCBI Taxonomy" id="2826614"/>
    <lineage>
        <taxon>Viruses</taxon>
        <taxon>Duplodnaviria</taxon>
        <taxon>Heunggongvirae</taxon>
        <taxon>Uroviricota</taxon>
        <taxon>Caudoviricetes</taxon>
    </lineage>
</organism>
<reference evidence="1" key="1">
    <citation type="journal article" date="2021" name="Proc. Natl. Acad. Sci. U.S.A.">
        <title>A Catalog of Tens of Thousands of Viruses from Human Metagenomes Reveals Hidden Associations with Chronic Diseases.</title>
        <authorList>
            <person name="Tisza M.J."/>
            <person name="Buck C.B."/>
        </authorList>
    </citation>
    <scope>NUCLEOTIDE SEQUENCE</scope>
    <source>
        <strain evidence="1">Ct5hB2</strain>
    </source>
</reference>
<protein>
    <submittedName>
        <fullName evidence="1">Uncharacterized protein</fullName>
    </submittedName>
</protein>
<accession>A0A8S5N909</accession>
<proteinExistence type="predicted"/>
<sequence length="163" mass="18158">MGIIGSFEGYVAGPTDLYNRGQNPYNFTGTNVTNESGGLRFVGVKSPYGDSDFKIISSGAFNFVPYSKLRIWFLVDQIKHYSDSNYIFKFHIYNESTKIAEASFGGNLNTMYMMELNISSYAATSILQVILETEFYNDASGSDSDPTWSTSAFNGWIYQIAVA</sequence>
<name>A0A8S5N909_9CAUD</name>
<evidence type="ECO:0000313" key="1">
    <source>
        <dbReference type="EMBL" id="DAD90730.1"/>
    </source>
</evidence>